<dbReference type="EMBL" id="FNBC01000062">
    <property type="protein sequence ID" value="SDF46883.1"/>
    <property type="molecule type" value="Genomic_DNA"/>
</dbReference>
<keyword evidence="4" id="KW-1185">Reference proteome</keyword>
<evidence type="ECO:0000256" key="2">
    <source>
        <dbReference type="SAM" id="Phobius"/>
    </source>
</evidence>
<feature type="region of interest" description="Disordered" evidence="1">
    <location>
        <begin position="122"/>
        <end position="268"/>
    </location>
</feature>
<dbReference type="Proteomes" id="UP000199446">
    <property type="component" value="Unassembled WGS sequence"/>
</dbReference>
<protein>
    <submittedName>
        <fullName evidence="3">Uncharacterized protein</fullName>
    </submittedName>
</protein>
<keyword evidence="2" id="KW-0812">Transmembrane</keyword>
<dbReference type="STRING" id="482827.SAMN04488243_1624"/>
<dbReference type="RefSeq" id="WP_093008690.1">
    <property type="nucleotide sequence ID" value="NZ_FNBC01000062.1"/>
</dbReference>
<dbReference type="AlphaFoldDB" id="A0A1G7LBP7"/>
<dbReference type="OrthoDB" id="32186at2"/>
<feature type="transmembrane region" description="Helical" evidence="2">
    <location>
        <begin position="90"/>
        <end position="111"/>
    </location>
</feature>
<keyword evidence="2" id="KW-0472">Membrane</keyword>
<reference evidence="4" key="1">
    <citation type="submission" date="2016-10" db="EMBL/GenBank/DDBJ databases">
        <authorList>
            <person name="Varghese N."/>
            <person name="Submissions S."/>
        </authorList>
    </citation>
    <scope>NUCLEOTIDE SEQUENCE [LARGE SCALE GENOMIC DNA]</scope>
    <source>
        <strain evidence="4">CGMCC 1.6992</strain>
    </source>
</reference>
<evidence type="ECO:0000313" key="4">
    <source>
        <dbReference type="Proteomes" id="UP000199446"/>
    </source>
</evidence>
<feature type="compositionally biased region" description="Polar residues" evidence="1">
    <location>
        <begin position="134"/>
        <end position="147"/>
    </location>
</feature>
<feature type="compositionally biased region" description="Polar residues" evidence="1">
    <location>
        <begin position="157"/>
        <end position="168"/>
    </location>
</feature>
<evidence type="ECO:0000256" key="1">
    <source>
        <dbReference type="SAM" id="MobiDB-lite"/>
    </source>
</evidence>
<accession>A0A1G7LBP7</accession>
<evidence type="ECO:0000313" key="3">
    <source>
        <dbReference type="EMBL" id="SDF46883.1"/>
    </source>
</evidence>
<keyword evidence="2" id="KW-1133">Transmembrane helix</keyword>
<proteinExistence type="predicted"/>
<feature type="compositionally biased region" description="Basic and acidic residues" evidence="1">
    <location>
        <begin position="170"/>
        <end position="185"/>
    </location>
</feature>
<name>A0A1G7LBP7_9DEIN</name>
<gene>
    <name evidence="3" type="ORF">SAMN04488243_1624</name>
</gene>
<sequence length="298" mass="31494">MGPGFHRLYAGRLAWRYRLGLALGLALLGLLHPLWALASPLALLLPTGLWEGQALRAIARQSLAYPTALAYGEERLWQEARRVRVEPPPFPLGLLLAYLLVLLLALALAAWKAPDGGAWPLLGGPSREAPSGPQEASQGRETPTSGQAPKESKETQAGEQSASQTPSLSEEAREVQETGGPRRPEGGLSPLGKEARAASEKPSSPKEAGPPPTGEGRGGSPGLEEVSQGLPLASLPSPLGPEGGLLSPAGQGGASPLPAPWPQGRPPEEVRRGVEVYLERTPLPPEERELLRRYFALP</sequence>
<organism evidence="3 4">
    <name type="scientific">Thermus arciformis</name>
    <dbReference type="NCBI Taxonomy" id="482827"/>
    <lineage>
        <taxon>Bacteria</taxon>
        <taxon>Thermotogati</taxon>
        <taxon>Deinococcota</taxon>
        <taxon>Deinococci</taxon>
        <taxon>Thermales</taxon>
        <taxon>Thermaceae</taxon>
        <taxon>Thermus</taxon>
    </lineage>
</organism>